<dbReference type="SUPFAM" id="SSF56112">
    <property type="entry name" value="Protein kinase-like (PK-like)"/>
    <property type="match status" value="1"/>
</dbReference>
<dbReference type="InterPro" id="IPR011009">
    <property type="entry name" value="Kinase-like_dom_sf"/>
</dbReference>
<gene>
    <name evidence="2" type="ORF">SCHPADRAFT_893134</name>
</gene>
<dbReference type="EMBL" id="KQ086057">
    <property type="protein sequence ID" value="KLO09377.1"/>
    <property type="molecule type" value="Genomic_DNA"/>
</dbReference>
<evidence type="ECO:0000313" key="3">
    <source>
        <dbReference type="Proteomes" id="UP000053477"/>
    </source>
</evidence>
<keyword evidence="3" id="KW-1185">Reference proteome</keyword>
<evidence type="ECO:0000256" key="1">
    <source>
        <dbReference type="SAM" id="MobiDB-lite"/>
    </source>
</evidence>
<accession>A0A0H2RCY1</accession>
<dbReference type="OrthoDB" id="3250441at2759"/>
<organism evidence="2 3">
    <name type="scientific">Schizopora paradoxa</name>
    <dbReference type="NCBI Taxonomy" id="27342"/>
    <lineage>
        <taxon>Eukaryota</taxon>
        <taxon>Fungi</taxon>
        <taxon>Dikarya</taxon>
        <taxon>Basidiomycota</taxon>
        <taxon>Agaricomycotina</taxon>
        <taxon>Agaricomycetes</taxon>
        <taxon>Hymenochaetales</taxon>
        <taxon>Schizoporaceae</taxon>
        <taxon>Schizopora</taxon>
    </lineage>
</organism>
<dbReference type="AlphaFoldDB" id="A0A0H2RCY1"/>
<dbReference type="InParanoid" id="A0A0H2RCY1"/>
<sequence>MFNFRPDNGKDSSGAVSYKLIITALLLPHQNPSTGGRSESLDTIIEESGAKGPARESAIKAARNRPSPSTGAEPEFFRSIQKPEVPDAAFNYSPPDLTPSPISIYHHAFARFKEKMNTPSDALQFTVEELMRAKEFIYVSLDVYNNEEERHAALQDIEFVGLPSLWTRVYIPTATTTVELDGSCYVTVPELSRHRIYVAYLELNNGLGEGGSDPSNQVQLDYVQGVSLPSCDAIRDKSCCPAFLVAVSGRHLEVWGAVTAEKFFFEPLAHTFLGPKPEAMGMERNNMEEGILEVAKVLQALREGVTELKEHYRGIPTSFGSAPGSVSRSEGKSVRGRPAVQRDVDNHAGMFPSWNRFVEGNETRRIRYVRRLTDDYSKPIFLAQMYSDDVITEVVVKFTKRYCKEAHKLLADHGLAPKLFCAEYEGPGSEVRELLDGPGMWIIVMEYISDAEQESEDEPLNPKHKENLQKAVKLLHEKDFVFGDLRHPNILFRGSEVFLVDFDWCGLAGKVRYPVNIRMTGTGWHEDVGPYKFMTKAHDEYRLAELFKPRYE</sequence>
<name>A0A0H2RCY1_9AGAM</name>
<feature type="region of interest" description="Disordered" evidence="1">
    <location>
        <begin position="49"/>
        <end position="74"/>
    </location>
</feature>
<proteinExistence type="predicted"/>
<dbReference type="Proteomes" id="UP000053477">
    <property type="component" value="Unassembled WGS sequence"/>
</dbReference>
<evidence type="ECO:0000313" key="2">
    <source>
        <dbReference type="EMBL" id="KLO09377.1"/>
    </source>
</evidence>
<reference evidence="2 3" key="1">
    <citation type="submission" date="2015-04" db="EMBL/GenBank/DDBJ databases">
        <title>Complete genome sequence of Schizopora paradoxa KUC8140, a cosmopolitan wood degrader in East Asia.</title>
        <authorList>
            <consortium name="DOE Joint Genome Institute"/>
            <person name="Min B."/>
            <person name="Park H."/>
            <person name="Jang Y."/>
            <person name="Kim J.-J."/>
            <person name="Kim K.H."/>
            <person name="Pangilinan J."/>
            <person name="Lipzen A."/>
            <person name="Riley R."/>
            <person name="Grigoriev I.V."/>
            <person name="Spatafora J.W."/>
            <person name="Choi I.-G."/>
        </authorList>
    </citation>
    <scope>NUCLEOTIDE SEQUENCE [LARGE SCALE GENOMIC DNA]</scope>
    <source>
        <strain evidence="2 3">KUC8140</strain>
    </source>
</reference>
<protein>
    <recommendedName>
        <fullName evidence="4">Protein kinase domain-containing protein</fullName>
    </recommendedName>
</protein>
<evidence type="ECO:0008006" key="4">
    <source>
        <dbReference type="Google" id="ProtNLM"/>
    </source>
</evidence>